<evidence type="ECO:0000313" key="2">
    <source>
        <dbReference type="Proteomes" id="UP000253594"/>
    </source>
</evidence>
<accession>A0A367M6R6</accession>
<dbReference type="RefSeq" id="WP_003157043.1">
    <property type="nucleotide sequence ID" value="NZ_CP021775.1"/>
</dbReference>
<comment type="caution">
    <text evidence="1">The sequence shown here is derived from an EMBL/GenBank/DDBJ whole genome shotgun (WGS) entry which is preliminary data.</text>
</comment>
<organism evidence="1 2">
    <name type="scientific">Pseudomonas aeruginosa</name>
    <dbReference type="NCBI Taxonomy" id="287"/>
    <lineage>
        <taxon>Bacteria</taxon>
        <taxon>Pseudomonadati</taxon>
        <taxon>Pseudomonadota</taxon>
        <taxon>Gammaproteobacteria</taxon>
        <taxon>Pseudomonadales</taxon>
        <taxon>Pseudomonadaceae</taxon>
        <taxon>Pseudomonas</taxon>
    </lineage>
</organism>
<gene>
    <name evidence="1" type="ORF">DT376_19600</name>
</gene>
<dbReference type="EMBL" id="QORE01000683">
    <property type="protein sequence ID" value="RCI73206.1"/>
    <property type="molecule type" value="Genomic_DNA"/>
</dbReference>
<reference evidence="1 2" key="1">
    <citation type="submission" date="2018-07" db="EMBL/GenBank/DDBJ databases">
        <title>Mechanisms of high-level aminoglycoside resistance among Gram-negative pathogens in Brazil.</title>
        <authorList>
            <person name="Ballaben A.S."/>
            <person name="Darini A.L.C."/>
            <person name="Doi Y."/>
        </authorList>
    </citation>
    <scope>NUCLEOTIDE SEQUENCE [LARGE SCALE GENOMIC DNA]</scope>
    <source>
        <strain evidence="1 2">B2-305</strain>
    </source>
</reference>
<protein>
    <submittedName>
        <fullName evidence="1">Uncharacterized protein</fullName>
    </submittedName>
</protein>
<evidence type="ECO:0000313" key="1">
    <source>
        <dbReference type="EMBL" id="RCI73206.1"/>
    </source>
</evidence>
<proteinExistence type="predicted"/>
<dbReference type="AlphaFoldDB" id="A0A367M6R6"/>
<dbReference type="Proteomes" id="UP000253594">
    <property type="component" value="Unassembled WGS sequence"/>
</dbReference>
<name>A0A367M6R6_PSEAI</name>
<sequence length="145" mass="16838">MKGDKIGTSQAVEPYERTLSRLIERYRQENGLEKEQPLTTEDVMVLQQQYLLSVLGTALAEKHSWSLGEIVAIDFALIRRYSWTPQQVQALSPAQKWLAICDELEPLHVPEEARRVWRDERQVRGPVPIDSREDDLEVWREALAQ</sequence>